<feature type="domain" description="Metallo-beta-lactamase" evidence="5">
    <location>
        <begin position="12"/>
        <end position="192"/>
    </location>
</feature>
<dbReference type="PATRIC" id="fig|1231377.3.peg.1331"/>
<accession>K2PV34</accession>
<comment type="caution">
    <text evidence="6">The sequence shown here is derived from an EMBL/GenBank/DDBJ whole genome shotgun (WGS) entry which is preliminary data.</text>
</comment>
<dbReference type="Gene3D" id="3.60.15.10">
    <property type="entry name" value="Ribonuclease Z/Hydroxyacylglutathione hydrolase-like"/>
    <property type="match status" value="1"/>
</dbReference>
<evidence type="ECO:0000256" key="1">
    <source>
        <dbReference type="ARBA" id="ARBA00001947"/>
    </source>
</evidence>
<dbReference type="InterPro" id="IPR051453">
    <property type="entry name" value="MBL_Glyoxalase_II"/>
</dbReference>
<proteinExistence type="predicted"/>
<dbReference type="Pfam" id="PF00753">
    <property type="entry name" value="Lactamase_B"/>
    <property type="match status" value="1"/>
</dbReference>
<keyword evidence="4" id="KW-0862">Zinc</keyword>
<dbReference type="GO" id="GO:0004416">
    <property type="term" value="F:hydroxyacylglutathione hydrolase activity"/>
    <property type="evidence" value="ECO:0007669"/>
    <property type="project" value="UniProtKB-EC"/>
</dbReference>
<evidence type="ECO:0000313" key="6">
    <source>
        <dbReference type="EMBL" id="EKF51311.1"/>
    </source>
</evidence>
<dbReference type="AlphaFoldDB" id="K2PV34"/>
<keyword evidence="2" id="KW-0479">Metal-binding</keyword>
<protein>
    <submittedName>
        <fullName evidence="6">Hydroxyacylglutathione hydrolase</fullName>
        <ecNumber evidence="6">3.1.2.6</ecNumber>
    </submittedName>
</protein>
<dbReference type="SMART" id="SM00849">
    <property type="entry name" value="Lactamase_B"/>
    <property type="match status" value="1"/>
</dbReference>
<dbReference type="EMBL" id="AMQS01000016">
    <property type="protein sequence ID" value="EKF51311.1"/>
    <property type="molecule type" value="Genomic_DNA"/>
</dbReference>
<evidence type="ECO:0000256" key="2">
    <source>
        <dbReference type="ARBA" id="ARBA00022723"/>
    </source>
</evidence>
<dbReference type="EC" id="3.1.2.6" evidence="6"/>
<sequence>MKIDKIVSEIAQENAYILSNSALSLLIDPGSQPEKIIDKLQEVDKPLAAILLTHAHFDHIMGLDRIKKLYPQALIFLHENEKEWLTHPELNASALMMPQPVVCQSTVDKYYNSDISYNFSGLDFSIRHTPGHSAGGISLVFNEEKIVFSGDALFAGAIGRTDLPTGNHEQLLHSIKHELFSLPDDFRVYPGHGPATTIGQEKIYNPFL</sequence>
<evidence type="ECO:0000256" key="4">
    <source>
        <dbReference type="ARBA" id="ARBA00022833"/>
    </source>
</evidence>
<organism evidence="6 7">
    <name type="scientific">Lactococcus garvieae DCC43</name>
    <dbReference type="NCBI Taxonomy" id="1231377"/>
    <lineage>
        <taxon>Bacteria</taxon>
        <taxon>Bacillati</taxon>
        <taxon>Bacillota</taxon>
        <taxon>Bacilli</taxon>
        <taxon>Lactobacillales</taxon>
        <taxon>Streptococcaceae</taxon>
        <taxon>Lactococcus</taxon>
    </lineage>
</organism>
<gene>
    <name evidence="6" type="ORF">C426_1335</name>
</gene>
<dbReference type="RefSeq" id="WP_003135830.1">
    <property type="nucleotide sequence ID" value="NZ_AMQS01000016.1"/>
</dbReference>
<dbReference type="InterPro" id="IPR036866">
    <property type="entry name" value="RibonucZ/Hydroxyglut_hydro"/>
</dbReference>
<reference evidence="6 7" key="1">
    <citation type="journal article" date="2012" name="J. Bacteriol.">
        <title>Genome Sequence of the Bacteriocin-Producing Strain Lactococcus garvieae DCC43.</title>
        <authorList>
            <person name="Gabrielsen C."/>
            <person name="Brede D.A."/>
            <person name="Hernandez P.E."/>
            <person name="Nes I.F."/>
            <person name="Diep D.B."/>
        </authorList>
    </citation>
    <scope>NUCLEOTIDE SEQUENCE [LARGE SCALE GENOMIC DNA]</scope>
    <source>
        <strain evidence="6 7">DCC43</strain>
    </source>
</reference>
<dbReference type="PANTHER" id="PTHR46233:SF3">
    <property type="entry name" value="HYDROXYACYLGLUTATHIONE HYDROLASE GLOC"/>
    <property type="match status" value="1"/>
</dbReference>
<name>K2PV34_9LACT</name>
<evidence type="ECO:0000256" key="3">
    <source>
        <dbReference type="ARBA" id="ARBA00022801"/>
    </source>
</evidence>
<dbReference type="PANTHER" id="PTHR46233">
    <property type="entry name" value="HYDROXYACYLGLUTATHIONE HYDROLASE GLOC"/>
    <property type="match status" value="1"/>
</dbReference>
<dbReference type="CDD" id="cd06262">
    <property type="entry name" value="metallo-hydrolase-like_MBL-fold"/>
    <property type="match status" value="1"/>
</dbReference>
<keyword evidence="3 6" id="KW-0378">Hydrolase</keyword>
<dbReference type="SUPFAM" id="SSF56281">
    <property type="entry name" value="Metallo-hydrolase/oxidoreductase"/>
    <property type="match status" value="1"/>
</dbReference>
<evidence type="ECO:0000313" key="7">
    <source>
        <dbReference type="Proteomes" id="UP000006787"/>
    </source>
</evidence>
<dbReference type="eggNOG" id="COG0491">
    <property type="taxonomic scope" value="Bacteria"/>
</dbReference>
<dbReference type="GO" id="GO:0046872">
    <property type="term" value="F:metal ion binding"/>
    <property type="evidence" value="ECO:0007669"/>
    <property type="project" value="UniProtKB-KW"/>
</dbReference>
<evidence type="ECO:0000259" key="5">
    <source>
        <dbReference type="SMART" id="SM00849"/>
    </source>
</evidence>
<comment type="cofactor">
    <cofactor evidence="1">
        <name>Zn(2+)</name>
        <dbReference type="ChEBI" id="CHEBI:29105"/>
    </cofactor>
</comment>
<dbReference type="InterPro" id="IPR001279">
    <property type="entry name" value="Metallo-B-lactamas"/>
</dbReference>
<dbReference type="Proteomes" id="UP000006787">
    <property type="component" value="Unassembled WGS sequence"/>
</dbReference>